<name>A0A8H5GRV1_9AGAR</name>
<accession>A0A8H5GRV1</accession>
<organism evidence="1 2">
    <name type="scientific">Tetrapyrgos nigripes</name>
    <dbReference type="NCBI Taxonomy" id="182062"/>
    <lineage>
        <taxon>Eukaryota</taxon>
        <taxon>Fungi</taxon>
        <taxon>Dikarya</taxon>
        <taxon>Basidiomycota</taxon>
        <taxon>Agaricomycotina</taxon>
        <taxon>Agaricomycetes</taxon>
        <taxon>Agaricomycetidae</taxon>
        <taxon>Agaricales</taxon>
        <taxon>Marasmiineae</taxon>
        <taxon>Marasmiaceae</taxon>
        <taxon>Tetrapyrgos</taxon>
    </lineage>
</organism>
<gene>
    <name evidence="1" type="ORF">D9758_001341</name>
</gene>
<proteinExistence type="predicted"/>
<evidence type="ECO:0000313" key="2">
    <source>
        <dbReference type="Proteomes" id="UP000559256"/>
    </source>
</evidence>
<protein>
    <submittedName>
        <fullName evidence="1">Uncharacterized protein</fullName>
    </submittedName>
</protein>
<dbReference type="AlphaFoldDB" id="A0A8H5GRV1"/>
<comment type="caution">
    <text evidence="1">The sequence shown here is derived from an EMBL/GenBank/DDBJ whole genome shotgun (WGS) entry which is preliminary data.</text>
</comment>
<reference evidence="1 2" key="1">
    <citation type="journal article" date="2020" name="ISME J.">
        <title>Uncovering the hidden diversity of litter-decomposition mechanisms in mushroom-forming fungi.</title>
        <authorList>
            <person name="Floudas D."/>
            <person name="Bentzer J."/>
            <person name="Ahren D."/>
            <person name="Johansson T."/>
            <person name="Persson P."/>
            <person name="Tunlid A."/>
        </authorList>
    </citation>
    <scope>NUCLEOTIDE SEQUENCE [LARGE SCALE GENOMIC DNA]</scope>
    <source>
        <strain evidence="1 2">CBS 291.85</strain>
    </source>
</reference>
<sequence length="202" mass="22835">MALARVKGPRSNRPVTTSVCDSTEYHLGLPRTSVDSIESTSSQSTRSDESCLSLAESYASSSEESDYRCDYDNCCSLKRRAHIRRQCRRVDELRPLPSLPPSKSQIRPLPHPGLTQIWRKRRTLPKPPQLRVALDLDFPPVSPMTCTTPVYGWHAPIRYSHLIDAQINWDVLMDEILSNDSGSIMMDNLEDSSMDMASKNQL</sequence>
<dbReference type="Proteomes" id="UP000559256">
    <property type="component" value="Unassembled WGS sequence"/>
</dbReference>
<dbReference type="EMBL" id="JAACJM010000012">
    <property type="protein sequence ID" value="KAF5370039.1"/>
    <property type="molecule type" value="Genomic_DNA"/>
</dbReference>
<evidence type="ECO:0000313" key="1">
    <source>
        <dbReference type="EMBL" id="KAF5370039.1"/>
    </source>
</evidence>
<keyword evidence="2" id="KW-1185">Reference proteome</keyword>
<dbReference type="OrthoDB" id="10580382at2759"/>